<gene>
    <name evidence="8" type="ORF">CDG81_22515</name>
</gene>
<feature type="transmembrane region" description="Helical" evidence="7">
    <location>
        <begin position="239"/>
        <end position="261"/>
    </location>
</feature>
<keyword evidence="4 7" id="KW-1133">Transmembrane helix</keyword>
<keyword evidence="3 7" id="KW-0812">Transmembrane</keyword>
<dbReference type="GO" id="GO:0005886">
    <property type="term" value="C:plasma membrane"/>
    <property type="evidence" value="ECO:0007669"/>
    <property type="project" value="UniProtKB-SubCell"/>
</dbReference>
<feature type="transmembrane region" description="Helical" evidence="7">
    <location>
        <begin position="207"/>
        <end position="227"/>
    </location>
</feature>
<feature type="transmembrane region" description="Helical" evidence="7">
    <location>
        <begin position="53"/>
        <end position="82"/>
    </location>
</feature>
<organism evidence="8 9">
    <name type="scientific">Actinopolyspora erythraea</name>
    <dbReference type="NCBI Taxonomy" id="414996"/>
    <lineage>
        <taxon>Bacteria</taxon>
        <taxon>Bacillati</taxon>
        <taxon>Actinomycetota</taxon>
        <taxon>Actinomycetes</taxon>
        <taxon>Actinopolysporales</taxon>
        <taxon>Actinopolysporaceae</taxon>
        <taxon>Actinopolyspora</taxon>
    </lineage>
</organism>
<evidence type="ECO:0000256" key="6">
    <source>
        <dbReference type="SAM" id="MobiDB-lite"/>
    </source>
</evidence>
<dbReference type="NCBIfam" id="TIGR00765">
    <property type="entry name" value="yihY_not_rbn"/>
    <property type="match status" value="1"/>
</dbReference>
<keyword evidence="2" id="KW-1003">Cell membrane</keyword>
<dbReference type="OrthoDB" id="9781030at2"/>
<feature type="region of interest" description="Disordered" evidence="6">
    <location>
        <begin position="1"/>
        <end position="30"/>
    </location>
</feature>
<feature type="transmembrane region" description="Helical" evidence="7">
    <location>
        <begin position="122"/>
        <end position="145"/>
    </location>
</feature>
<feature type="compositionally biased region" description="Basic and acidic residues" evidence="6">
    <location>
        <begin position="1"/>
        <end position="22"/>
    </location>
</feature>
<evidence type="ECO:0000256" key="5">
    <source>
        <dbReference type="ARBA" id="ARBA00023136"/>
    </source>
</evidence>
<evidence type="ECO:0000313" key="8">
    <source>
        <dbReference type="EMBL" id="ASU80583.1"/>
    </source>
</evidence>
<evidence type="ECO:0000313" key="9">
    <source>
        <dbReference type="Proteomes" id="UP000215043"/>
    </source>
</evidence>
<keyword evidence="5 7" id="KW-0472">Membrane</keyword>
<dbReference type="AlphaFoldDB" id="A0A223RXH5"/>
<proteinExistence type="predicted"/>
<dbReference type="PIRSF" id="PIRSF035875">
    <property type="entry name" value="RNase_BN"/>
    <property type="match status" value="1"/>
</dbReference>
<dbReference type="EMBL" id="CP022752">
    <property type="protein sequence ID" value="ASU80583.1"/>
    <property type="molecule type" value="Genomic_DNA"/>
</dbReference>
<dbReference type="PANTHER" id="PTHR30213">
    <property type="entry name" value="INNER MEMBRANE PROTEIN YHJD"/>
    <property type="match status" value="1"/>
</dbReference>
<dbReference type="Proteomes" id="UP000215043">
    <property type="component" value="Chromosome"/>
</dbReference>
<evidence type="ECO:0000256" key="7">
    <source>
        <dbReference type="SAM" id="Phobius"/>
    </source>
</evidence>
<feature type="transmembrane region" description="Helical" evidence="7">
    <location>
        <begin position="273"/>
        <end position="295"/>
    </location>
</feature>
<accession>A0A223RXH5</accession>
<dbReference type="KEGG" id="aey:CDG81_22515"/>
<evidence type="ECO:0000256" key="2">
    <source>
        <dbReference type="ARBA" id="ARBA00022475"/>
    </source>
</evidence>
<feature type="region of interest" description="Disordered" evidence="6">
    <location>
        <begin position="303"/>
        <end position="345"/>
    </location>
</feature>
<evidence type="ECO:0000256" key="3">
    <source>
        <dbReference type="ARBA" id="ARBA00022692"/>
    </source>
</evidence>
<evidence type="ECO:0000256" key="1">
    <source>
        <dbReference type="ARBA" id="ARBA00004651"/>
    </source>
</evidence>
<protein>
    <submittedName>
        <fullName evidence="8">YihY/virulence factor BrkB family protein</fullName>
    </submittedName>
</protein>
<dbReference type="RefSeq" id="WP_084133767.1">
    <property type="nucleotide sequence ID" value="NZ_CP022752.1"/>
</dbReference>
<feature type="transmembrane region" description="Helical" evidence="7">
    <location>
        <begin position="165"/>
        <end position="187"/>
    </location>
</feature>
<dbReference type="PANTHER" id="PTHR30213:SF0">
    <property type="entry name" value="UPF0761 MEMBRANE PROTEIN YIHY"/>
    <property type="match status" value="1"/>
</dbReference>
<reference evidence="8 9" key="1">
    <citation type="submission" date="2017-08" db="EMBL/GenBank/DDBJ databases">
        <title>The complete genome sequence of moderately halophilic actinomycete Actinopolyspora erythraea YIM 90600, the producer of novel erythromycin, novel actinopolysporins A-C and tubercidin.</title>
        <authorList>
            <person name="Yin M."/>
            <person name="Tang S."/>
        </authorList>
    </citation>
    <scope>NUCLEOTIDE SEQUENCE [LARGE SCALE GENOMIC DNA]</scope>
    <source>
        <strain evidence="8 9">YIM 90600</strain>
    </source>
</reference>
<dbReference type="Pfam" id="PF03631">
    <property type="entry name" value="Virul_fac_BrkB"/>
    <property type="match status" value="1"/>
</dbReference>
<name>A0A223RXH5_9ACTN</name>
<evidence type="ECO:0000256" key="4">
    <source>
        <dbReference type="ARBA" id="ARBA00022989"/>
    </source>
</evidence>
<feature type="compositionally biased region" description="Basic and acidic residues" evidence="6">
    <location>
        <begin position="331"/>
        <end position="345"/>
    </location>
</feature>
<sequence>MARDEAAEQADRDGRVDSRSRSGGEANWPSQIPARGWHQILVRAWKAGSADNIYMLAGSVAFFAFLAIFPSLIALLTVFGLVADPAQATRQIGEYTSSLPQESQQLVNEQLASVAGGHGGQLGFGLVVSLLITLWLASTGTRNLISAVNLAYGEKESRGFLKLEALAVGLTLCGGVFVLLALALVAVAPAVLDGLDIGSVGLITARVVRWLLLVVLIVVALAVAYRVAPDRVAPRFRWVSIGSITATGLWLLGSILFNLYITNFGSYNKIYGALAGVIVLLLWLYLTSYVVLLGAEINVESERQTGRDTTRGTPQTNDHRSASPVHTGPAEQEHSAARDDDGVRD</sequence>
<comment type="subcellular location">
    <subcellularLocation>
        <location evidence="1">Cell membrane</location>
        <topology evidence="1">Multi-pass membrane protein</topology>
    </subcellularLocation>
</comment>
<dbReference type="InterPro" id="IPR017039">
    <property type="entry name" value="Virul_fac_BrkB"/>
</dbReference>